<dbReference type="PROSITE" id="PS50800">
    <property type="entry name" value="SAP"/>
    <property type="match status" value="1"/>
</dbReference>
<dbReference type="Gene3D" id="3.60.120.10">
    <property type="entry name" value="Anthranilate synthase"/>
    <property type="match status" value="1"/>
</dbReference>
<dbReference type="UniPathway" id="UPA00077">
    <property type="reaction ID" value="UER00149"/>
</dbReference>
<evidence type="ECO:0000256" key="5">
    <source>
        <dbReference type="ARBA" id="ARBA00031329"/>
    </source>
</evidence>
<dbReference type="Pfam" id="PF00425">
    <property type="entry name" value="Chorismate_bind"/>
    <property type="match status" value="1"/>
</dbReference>
<comment type="catalytic activity">
    <reaction evidence="1">
        <text>chorismate + L-glutamine = 4-amino-4-deoxychorismate + L-glutamate</text>
        <dbReference type="Rhea" id="RHEA:11672"/>
        <dbReference type="ChEBI" id="CHEBI:29748"/>
        <dbReference type="ChEBI" id="CHEBI:29985"/>
        <dbReference type="ChEBI" id="CHEBI:58359"/>
        <dbReference type="ChEBI" id="CHEBI:58406"/>
        <dbReference type="EC" id="2.6.1.85"/>
    </reaction>
</comment>
<evidence type="ECO:0000259" key="9">
    <source>
        <dbReference type="PROSITE" id="PS50800"/>
    </source>
</evidence>
<keyword evidence="4" id="KW-0315">Glutamine amidotransferase</keyword>
<dbReference type="PANTHER" id="PTHR11236">
    <property type="entry name" value="AMINOBENZOATE/ANTHRANILATE SYNTHASE"/>
    <property type="match status" value="1"/>
</dbReference>
<dbReference type="InterPro" id="IPR029062">
    <property type="entry name" value="Class_I_gatase-like"/>
</dbReference>
<dbReference type="InterPro" id="IPR006805">
    <property type="entry name" value="Anth_synth_I_N"/>
</dbReference>
<evidence type="ECO:0000256" key="7">
    <source>
        <dbReference type="SAM" id="MobiDB-lite"/>
    </source>
</evidence>
<dbReference type="CDD" id="cd01743">
    <property type="entry name" value="GATase1_Anthranilate_Synthase"/>
    <property type="match status" value="1"/>
</dbReference>
<dbReference type="Pfam" id="PF04715">
    <property type="entry name" value="Anth_synt_I_N"/>
    <property type="match status" value="1"/>
</dbReference>
<dbReference type="InterPro" id="IPR010112">
    <property type="entry name" value="TrpE-G_bact"/>
</dbReference>
<dbReference type="GO" id="GO:0046820">
    <property type="term" value="F:4-amino-4-deoxychorismate synthase activity"/>
    <property type="evidence" value="ECO:0007669"/>
    <property type="project" value="UniProtKB-EC"/>
</dbReference>
<feature type="domain" description="SAP" evidence="9">
    <location>
        <begin position="885"/>
        <end position="919"/>
    </location>
</feature>
<dbReference type="NCBIfam" id="TIGR01815">
    <property type="entry name" value="TrpE-clade3"/>
    <property type="match status" value="1"/>
</dbReference>
<reference evidence="10" key="1">
    <citation type="submission" date="2021-01" db="EMBL/GenBank/DDBJ databases">
        <authorList>
            <person name="Corre E."/>
            <person name="Pelletier E."/>
            <person name="Niang G."/>
            <person name="Scheremetjew M."/>
            <person name="Finn R."/>
            <person name="Kale V."/>
            <person name="Holt S."/>
            <person name="Cochrane G."/>
            <person name="Meng A."/>
            <person name="Brown T."/>
            <person name="Cohen L."/>
        </authorList>
    </citation>
    <scope>NUCLEOTIDE SEQUENCE</scope>
    <source>
        <strain evidence="10">Isolate 1302-5</strain>
    </source>
</reference>
<name>A0A7S4MER5_9STRA</name>
<keyword evidence="3" id="KW-0289">Folate biosynthesis</keyword>
<dbReference type="GO" id="GO:0000162">
    <property type="term" value="P:L-tryptophan biosynthetic process"/>
    <property type="evidence" value="ECO:0007669"/>
    <property type="project" value="InterPro"/>
</dbReference>
<comment type="pathway">
    <text evidence="2">Cofactor biosynthesis; tetrahydrofolate biosynthesis; 4-aminobenzoate from chorismate: step 1/2.</text>
</comment>
<dbReference type="PROSITE" id="PS51273">
    <property type="entry name" value="GATASE_TYPE_1"/>
    <property type="match status" value="1"/>
</dbReference>
<proteinExistence type="predicted"/>
<dbReference type="InterPro" id="IPR006221">
    <property type="entry name" value="TrpG/PapA_dom"/>
</dbReference>
<evidence type="ECO:0000256" key="1">
    <source>
        <dbReference type="ARBA" id="ARBA00001000"/>
    </source>
</evidence>
<feature type="chain" id="PRO_5030856846" description="p-aminobenzoic acid synthase" evidence="8">
    <location>
        <begin position="25"/>
        <end position="973"/>
    </location>
</feature>
<gene>
    <name evidence="10" type="ORF">OAUR00152_LOCUS7066</name>
</gene>
<evidence type="ECO:0000256" key="3">
    <source>
        <dbReference type="ARBA" id="ARBA00022909"/>
    </source>
</evidence>
<dbReference type="SUPFAM" id="SSF52317">
    <property type="entry name" value="Class I glutamine amidotransferase-like"/>
    <property type="match status" value="1"/>
</dbReference>
<evidence type="ECO:0000256" key="6">
    <source>
        <dbReference type="ARBA" id="ARBA00031904"/>
    </source>
</evidence>
<evidence type="ECO:0000256" key="8">
    <source>
        <dbReference type="SAM" id="SignalP"/>
    </source>
</evidence>
<feature type="signal peptide" evidence="8">
    <location>
        <begin position="1"/>
        <end position="24"/>
    </location>
</feature>
<evidence type="ECO:0000313" key="10">
    <source>
        <dbReference type="EMBL" id="CAE2217542.1"/>
    </source>
</evidence>
<feature type="region of interest" description="Disordered" evidence="7">
    <location>
        <begin position="332"/>
        <end position="358"/>
    </location>
</feature>
<dbReference type="InterPro" id="IPR017926">
    <property type="entry name" value="GATASE"/>
</dbReference>
<dbReference type="Pfam" id="PF00117">
    <property type="entry name" value="GATase"/>
    <property type="match status" value="1"/>
</dbReference>
<dbReference type="PRINTS" id="PR00096">
    <property type="entry name" value="GATASE"/>
</dbReference>
<dbReference type="InterPro" id="IPR003034">
    <property type="entry name" value="SAP_dom"/>
</dbReference>
<dbReference type="GO" id="GO:0046656">
    <property type="term" value="P:folic acid biosynthetic process"/>
    <property type="evidence" value="ECO:0007669"/>
    <property type="project" value="UniProtKB-KW"/>
</dbReference>
<dbReference type="PRINTS" id="PR00097">
    <property type="entry name" value="ANTSNTHASEII"/>
</dbReference>
<keyword evidence="8" id="KW-0732">Signal</keyword>
<dbReference type="EMBL" id="HBKQ01010401">
    <property type="protein sequence ID" value="CAE2217542.1"/>
    <property type="molecule type" value="Transcribed_RNA"/>
</dbReference>
<dbReference type="SUPFAM" id="SSF56322">
    <property type="entry name" value="ADC synthase"/>
    <property type="match status" value="1"/>
</dbReference>
<dbReference type="PANTHER" id="PTHR11236:SF9">
    <property type="entry name" value="ANTHRANILATE SYNTHASE COMPONENT 1"/>
    <property type="match status" value="1"/>
</dbReference>
<dbReference type="InterPro" id="IPR015890">
    <property type="entry name" value="Chorismate_C"/>
</dbReference>
<dbReference type="AlphaFoldDB" id="A0A7S4MER5"/>
<accession>A0A7S4MER5</accession>
<protein>
    <recommendedName>
        <fullName evidence="6">p-aminobenzoic acid synthase</fullName>
    </recommendedName>
    <alternativeName>
        <fullName evidence="5">Para-aminobenzoate synthase</fullName>
    </alternativeName>
</protein>
<dbReference type="GO" id="GO:0046654">
    <property type="term" value="P:tetrahydrofolate biosynthetic process"/>
    <property type="evidence" value="ECO:0007669"/>
    <property type="project" value="UniProtKB-UniPathway"/>
</dbReference>
<dbReference type="Gene3D" id="3.40.50.880">
    <property type="match status" value="1"/>
</dbReference>
<evidence type="ECO:0000256" key="4">
    <source>
        <dbReference type="ARBA" id="ARBA00022962"/>
    </source>
</evidence>
<dbReference type="GO" id="GO:0004049">
    <property type="term" value="F:anthranilate synthase activity"/>
    <property type="evidence" value="ECO:0007669"/>
    <property type="project" value="InterPro"/>
</dbReference>
<dbReference type="InterPro" id="IPR005801">
    <property type="entry name" value="ADC_synthase"/>
</dbReference>
<dbReference type="NCBIfam" id="NF010081">
    <property type="entry name" value="PRK13566.1"/>
    <property type="match status" value="1"/>
</dbReference>
<dbReference type="InterPro" id="IPR019999">
    <property type="entry name" value="Anth_synth_I-like"/>
</dbReference>
<sequence>MNRFIGCAALVAALLSASATTAFAFVPRPKFGAPYLSDAGKVLRMSSETAPSSSVTPNYNAVHVAKTGGRGSRTAGQAAFESGLSLGAPIALRPGGGHFLTRGGVQVTAHVEEVQHSNKPIVGGEQTNSASMIEDLVDKLDTRRGVLLSSSYEFPGRYARWSVGFTDPPLEISGRGQKCTVRALNKRGMVLLPAVTGAMQQMKEEGTLENVQIEDGKVEVTVVPPPPVGTFSEEERSRQPSLFSVVRSLVDLFGVSPAIAESVDGGQFGLYGSFGYDLTFQFEPIKLAQERPDNQRDILLYLPDEILVVDQNRGDAWKMAYDFSFDGKSTQGMERSGEAAPFEPYDEESGEFNDRDTPLGEFTESVERAKREFAVGNLFEAVLSQTFRRKLDESNKPSSIFRRLRSRNPAPYGFFMNLGEDEFLVGASPEMFVRCEATDENAYFPGAVRVETCPISGTVARGADALEDALRVKSLIMNAKEESELTMCTDVDRNDKSRICIPGSVQVIGRRQIEMYSRLIHTVDHVEGYLRPEFDALDAFLCHTWAVTVTGAPKTWAIQFVEDNERSSRAWYGGAVGMVGFDGGLNTGLTLRTVRVKNGIAEVRAGATLLYDSDPAAEELETELKASAMIDAVVEKGPEDEGHLQADSTPTEEKIEMVGEGKHIILIDHEDSFVHTLGNYLRQTGAEVKTLRSGPSALDTIEQMIKEGNKPDMVVLSPGPGNPSDFALSTTLSFLVKNRIPGFGVCLGLQGMVEHFGGTLGVLGYPLHGKPTPVSLTPLGKSDDSIFRGIPETFDVARYHSLHGIKDKLPSCLEVTALSEDGIVMGIKHAELPYAAVQFHPESILTNPAHGMMILKNALAFLHYDADGENFLDERTSAVEIIAQLENLGVSELKERLLSVGLSSTGTKSQLMVRLALWMHKSEEFKAGRLELAGMTVPELRELKQGLGLKGTTPTKGELTNALEECFSGSIQC</sequence>
<organism evidence="10">
    <name type="scientific">Odontella aurita</name>
    <dbReference type="NCBI Taxonomy" id="265563"/>
    <lineage>
        <taxon>Eukaryota</taxon>
        <taxon>Sar</taxon>
        <taxon>Stramenopiles</taxon>
        <taxon>Ochrophyta</taxon>
        <taxon>Bacillariophyta</taxon>
        <taxon>Mediophyceae</taxon>
        <taxon>Biddulphiophycidae</taxon>
        <taxon>Eupodiscales</taxon>
        <taxon>Odontellaceae</taxon>
        <taxon>Odontella</taxon>
    </lineage>
</organism>
<dbReference type="NCBIfam" id="TIGR00566">
    <property type="entry name" value="trpG_papA"/>
    <property type="match status" value="1"/>
</dbReference>
<dbReference type="SMART" id="SM00513">
    <property type="entry name" value="SAP"/>
    <property type="match status" value="1"/>
</dbReference>
<evidence type="ECO:0000256" key="2">
    <source>
        <dbReference type="ARBA" id="ARBA00005009"/>
    </source>
</evidence>